<evidence type="ECO:0000313" key="2">
    <source>
        <dbReference type="Proteomes" id="UP000603904"/>
    </source>
</evidence>
<accession>A0ABQ4FYI4</accession>
<proteinExistence type="predicted"/>
<keyword evidence="2" id="KW-1185">Reference proteome</keyword>
<reference evidence="1 2" key="1">
    <citation type="submission" date="2021-01" db="EMBL/GenBank/DDBJ databases">
        <title>Whole genome shotgun sequence of Microbispora corallina NBRC 16416.</title>
        <authorList>
            <person name="Komaki H."/>
            <person name="Tamura T."/>
        </authorList>
    </citation>
    <scope>NUCLEOTIDE SEQUENCE [LARGE SCALE GENOMIC DNA]</scope>
    <source>
        <strain evidence="1 2">NBRC 16416</strain>
    </source>
</reference>
<gene>
    <name evidence="1" type="ORF">Mco01_28840</name>
</gene>
<name>A0ABQ4FYI4_9ACTN</name>
<protein>
    <submittedName>
        <fullName evidence="1">Uncharacterized protein</fullName>
    </submittedName>
</protein>
<dbReference type="Proteomes" id="UP000603904">
    <property type="component" value="Unassembled WGS sequence"/>
</dbReference>
<comment type="caution">
    <text evidence="1">The sequence shown here is derived from an EMBL/GenBank/DDBJ whole genome shotgun (WGS) entry which is preliminary data.</text>
</comment>
<dbReference type="EMBL" id="BOOC01000011">
    <property type="protein sequence ID" value="GIH39884.1"/>
    <property type="molecule type" value="Genomic_DNA"/>
</dbReference>
<evidence type="ECO:0000313" key="1">
    <source>
        <dbReference type="EMBL" id="GIH39884.1"/>
    </source>
</evidence>
<sequence>MPEGAACSTCRACGSAYRVHQRRQWLLDEAEEVLGTATEIAPSRPRSRGAAARACPAERIARAFHEAYESLAPHFGYQTREESAVP</sequence>
<organism evidence="1 2">
    <name type="scientific">Microbispora corallina</name>
    <dbReference type="NCBI Taxonomy" id="83302"/>
    <lineage>
        <taxon>Bacteria</taxon>
        <taxon>Bacillati</taxon>
        <taxon>Actinomycetota</taxon>
        <taxon>Actinomycetes</taxon>
        <taxon>Streptosporangiales</taxon>
        <taxon>Streptosporangiaceae</taxon>
        <taxon>Microbispora</taxon>
    </lineage>
</organism>